<keyword evidence="4" id="KW-0288">FMN</keyword>
<dbReference type="KEGG" id="reh:H16_B0366"/>
<dbReference type="RefSeq" id="WP_011616527.1">
    <property type="nucleotide sequence ID" value="NC_008314.1"/>
</dbReference>
<dbReference type="SUPFAM" id="SSF55469">
    <property type="entry name" value="FMN-dependent nitroreductase-like"/>
    <property type="match status" value="1"/>
</dbReference>
<dbReference type="GO" id="GO:0016491">
    <property type="term" value="F:oxidoreductase activity"/>
    <property type="evidence" value="ECO:0007669"/>
    <property type="project" value="UniProtKB-KW"/>
</dbReference>
<dbReference type="Pfam" id="PF00881">
    <property type="entry name" value="Nitroreductase"/>
    <property type="match status" value="1"/>
</dbReference>
<evidence type="ECO:0000313" key="7">
    <source>
        <dbReference type="EMBL" id="CAJ95166.1"/>
    </source>
</evidence>
<keyword evidence="3" id="KW-0285">Flavoprotein</keyword>
<dbReference type="HOGENOM" id="CLU_070764_9_1_4"/>
<sequence length="233" mass="26082">MPQHPPREQCAGDIDVLRRLMSDRFTCRAYRRTPVPDDEIRSIVGLARKSASWCNTQPWHVVIGTSDTTEKFRSALMAQARKVPQGDADLPFPEAYLGVHAERRRETGHRLYQALGIERHDHERRDSQMFENFRLFGAPHVAIVTMPADLGHYAAMDCGGFIASFLLAAHAHGVATTAQGAVARHARFVRSHFGIGEDRKMVCAIAFGFADHDHPANSFRTIRAPADEIMQLV</sequence>
<evidence type="ECO:0000256" key="5">
    <source>
        <dbReference type="ARBA" id="ARBA00023002"/>
    </source>
</evidence>
<reference evidence="7 8" key="1">
    <citation type="journal article" date="2006" name="Nat. Biotechnol.">
        <title>Genome sequence of the bioplastic-producing 'Knallgas' bacterium Ralstonia eutropha H16.</title>
        <authorList>
            <person name="Pohlmann A."/>
            <person name="Fricke W.F."/>
            <person name="Reinecke F."/>
            <person name="Kusian B."/>
            <person name="Liesegang H."/>
            <person name="Cramm R."/>
            <person name="Eitinger T."/>
            <person name="Ewering C."/>
            <person name="Potter M."/>
            <person name="Schwartz E."/>
            <person name="Strittmatter A."/>
            <person name="Voss I."/>
            <person name="Gottschalk G."/>
            <person name="Steinbuechel A."/>
            <person name="Friedrich B."/>
            <person name="Bowien B."/>
        </authorList>
    </citation>
    <scope>NUCLEOTIDE SEQUENCE [LARGE SCALE GENOMIC DNA]</scope>
    <source>
        <strain evidence="8">ATCC 17699 / DSM 428 / KCTC 22496 / NCIMB 10442 / H16 / Stanier 337</strain>
    </source>
</reference>
<dbReference type="Gene3D" id="3.40.109.10">
    <property type="entry name" value="NADH Oxidase"/>
    <property type="match status" value="1"/>
</dbReference>
<comment type="cofactor">
    <cofactor evidence="1">
        <name>FMN</name>
        <dbReference type="ChEBI" id="CHEBI:58210"/>
    </cofactor>
</comment>
<gene>
    <name evidence="7" type="ordered locus">H16_B0366</name>
</gene>
<dbReference type="EMBL" id="AM260480">
    <property type="protein sequence ID" value="CAJ95166.1"/>
    <property type="molecule type" value="Genomic_DNA"/>
</dbReference>
<protein>
    <submittedName>
        <fullName evidence="7">p-Nitrobenzoate reductase</fullName>
    </submittedName>
</protein>
<dbReference type="STRING" id="381666.H16_B0366"/>
<evidence type="ECO:0000256" key="2">
    <source>
        <dbReference type="ARBA" id="ARBA00007118"/>
    </source>
</evidence>
<feature type="domain" description="Nitroreductase" evidence="6">
    <location>
        <begin position="23"/>
        <end position="208"/>
    </location>
</feature>
<dbReference type="PANTHER" id="PTHR43673:SF2">
    <property type="entry name" value="NITROREDUCTASE"/>
    <property type="match status" value="1"/>
</dbReference>
<keyword evidence="5" id="KW-0560">Oxidoreductase</keyword>
<dbReference type="AlphaFoldDB" id="Q0K4A8"/>
<keyword evidence="8" id="KW-1185">Reference proteome</keyword>
<dbReference type="CDD" id="cd02136">
    <property type="entry name" value="PnbA_NfnB-like"/>
    <property type="match status" value="1"/>
</dbReference>
<dbReference type="InterPro" id="IPR029479">
    <property type="entry name" value="Nitroreductase"/>
</dbReference>
<dbReference type="InterPro" id="IPR000415">
    <property type="entry name" value="Nitroreductase-like"/>
</dbReference>
<evidence type="ECO:0000256" key="1">
    <source>
        <dbReference type="ARBA" id="ARBA00001917"/>
    </source>
</evidence>
<dbReference type="Proteomes" id="UP000008210">
    <property type="component" value="Chromosome 2"/>
</dbReference>
<name>Q0K4A8_CUPNH</name>
<comment type="similarity">
    <text evidence="2">Belongs to the nitroreductase family.</text>
</comment>
<accession>Q0K4A8</accession>
<evidence type="ECO:0000259" key="6">
    <source>
        <dbReference type="Pfam" id="PF00881"/>
    </source>
</evidence>
<dbReference type="eggNOG" id="COG0778">
    <property type="taxonomic scope" value="Bacteria"/>
</dbReference>
<evidence type="ECO:0000256" key="3">
    <source>
        <dbReference type="ARBA" id="ARBA00022630"/>
    </source>
</evidence>
<dbReference type="PANTHER" id="PTHR43673">
    <property type="entry name" value="NAD(P)H NITROREDUCTASE YDGI-RELATED"/>
    <property type="match status" value="1"/>
</dbReference>
<evidence type="ECO:0000256" key="4">
    <source>
        <dbReference type="ARBA" id="ARBA00022643"/>
    </source>
</evidence>
<evidence type="ECO:0000313" key="8">
    <source>
        <dbReference type="Proteomes" id="UP000008210"/>
    </source>
</evidence>
<proteinExistence type="inferred from homology"/>
<organism evidence="7 8">
    <name type="scientific">Cupriavidus necator (strain ATCC 17699 / DSM 428 / KCTC 22496 / NCIMB 10442 / H16 / Stanier 337)</name>
    <name type="common">Ralstonia eutropha</name>
    <dbReference type="NCBI Taxonomy" id="381666"/>
    <lineage>
        <taxon>Bacteria</taxon>
        <taxon>Pseudomonadati</taxon>
        <taxon>Pseudomonadota</taxon>
        <taxon>Betaproteobacteria</taxon>
        <taxon>Burkholderiales</taxon>
        <taxon>Burkholderiaceae</taxon>
        <taxon>Cupriavidus</taxon>
    </lineage>
</organism>